<dbReference type="PANTHER" id="PTHR44068">
    <property type="entry name" value="ZGC:194242"/>
    <property type="match status" value="1"/>
</dbReference>
<feature type="domain" description="Methyltransferase type 11" evidence="2">
    <location>
        <begin position="114"/>
        <end position="207"/>
    </location>
</feature>
<name>H9TEA5_9ACTN</name>
<dbReference type="EMBL" id="JF803483">
    <property type="protein sequence ID" value="AFG19426.1"/>
    <property type="molecule type" value="Genomic_DNA"/>
</dbReference>
<protein>
    <submittedName>
        <fullName evidence="3">MycF3</fullName>
    </submittedName>
</protein>
<dbReference type="Gene3D" id="3.40.50.150">
    <property type="entry name" value="Vaccinia Virus protein VP39"/>
    <property type="match status" value="1"/>
</dbReference>
<reference evidence="3" key="1">
    <citation type="journal article" date="2011" name="Angew. Chem. Int. Ed. Engl.">
        <title>Transcriptome mining of active biosynthetic pathways and their associated products in Streptomyces flaveolus.</title>
        <authorList>
            <person name="Qu X."/>
            <person name="Lei C."/>
            <person name="Liu W."/>
        </authorList>
    </citation>
    <scope>NUCLEOTIDE SEQUENCE</scope>
    <source>
        <strain evidence="3">DSM 9954</strain>
    </source>
</reference>
<keyword evidence="1" id="KW-0808">Transferase</keyword>
<dbReference type="BioCyc" id="MetaCyc:MONOMER-20788"/>
<gene>
    <name evidence="3" type="primary">mycF3</name>
</gene>
<dbReference type="GO" id="GO:0008757">
    <property type="term" value="F:S-adenosylmethionine-dependent methyltransferase activity"/>
    <property type="evidence" value="ECO:0007669"/>
    <property type="project" value="InterPro"/>
</dbReference>
<dbReference type="InterPro" id="IPR050447">
    <property type="entry name" value="Erg6_SMT_methyltransf"/>
</dbReference>
<evidence type="ECO:0000259" key="2">
    <source>
        <dbReference type="Pfam" id="PF08241"/>
    </source>
</evidence>
<evidence type="ECO:0000256" key="1">
    <source>
        <dbReference type="ARBA" id="ARBA00022679"/>
    </source>
</evidence>
<dbReference type="AlphaFoldDB" id="H9TEA5"/>
<sequence>MRKETRIMGAREDMYGLFTSVNEINLTDDQDGQSAKEDTHKKNISTSYDLQARMSKKGILWNWGYHDDQVAKEINDRIPGFLDYDTDGFSEELYFAALREVPFDLDGYADKSVLEVGCGLGEGLNFLSRVVDAKSMIGLDLSDQAVRRANAALSRRGLRYVQGDAENLPFEDGEVDVLVNIESAHNYPSLEKFLREVARVLKPGGYFTHVDLYTTQRHALLDRLREKDLGLEWILDRDISAQVQAAIHGRLAPDGSFHKALREQRVGAVQRHMAKRVGPEAVGGSFAGYTDSGSTRLLKRMGVLPSQFMPPVDSYRHYVAKKV</sequence>
<organism evidence="3">
    <name type="scientific">Streptomyces flaveolus</name>
    <dbReference type="NCBI Taxonomy" id="67297"/>
    <lineage>
        <taxon>Bacteria</taxon>
        <taxon>Bacillati</taxon>
        <taxon>Actinomycetota</taxon>
        <taxon>Actinomycetes</taxon>
        <taxon>Kitasatosporales</taxon>
        <taxon>Streptomycetaceae</taxon>
        <taxon>Streptomyces</taxon>
    </lineage>
</organism>
<dbReference type="CDD" id="cd02440">
    <property type="entry name" value="AdoMet_MTases"/>
    <property type="match status" value="1"/>
</dbReference>
<dbReference type="InterPro" id="IPR029063">
    <property type="entry name" value="SAM-dependent_MTases_sf"/>
</dbReference>
<dbReference type="InterPro" id="IPR013216">
    <property type="entry name" value="Methyltransf_11"/>
</dbReference>
<evidence type="ECO:0000313" key="3">
    <source>
        <dbReference type="EMBL" id="AFG19426.1"/>
    </source>
</evidence>
<proteinExistence type="predicted"/>
<dbReference type="Pfam" id="PF08241">
    <property type="entry name" value="Methyltransf_11"/>
    <property type="match status" value="1"/>
</dbReference>
<accession>H9TEA5</accession>
<dbReference type="PANTHER" id="PTHR44068:SF11">
    <property type="entry name" value="GERANYL DIPHOSPHATE 2-C-METHYLTRANSFERASE"/>
    <property type="match status" value="1"/>
</dbReference>
<dbReference type="SUPFAM" id="SSF53335">
    <property type="entry name" value="S-adenosyl-L-methionine-dependent methyltransferases"/>
    <property type="match status" value="1"/>
</dbReference>